<comment type="subunit">
    <text evidence="9">Component of the Sec protein translocase complex. Heterotrimer consisting of SecY, SecE and SecG subunits. The heterotrimers can form oligomers, although 1 heterotrimer is thought to be able to translocate proteins. Interacts with the ribosome. Interacts with SecDF, and other proteins may be involved. Interacts with SecA.</text>
</comment>
<dbReference type="GO" id="GO:0006605">
    <property type="term" value="P:protein targeting"/>
    <property type="evidence" value="ECO:0007669"/>
    <property type="project" value="UniProtKB-UniRule"/>
</dbReference>
<keyword evidence="3 9" id="KW-1003">Cell membrane</keyword>
<evidence type="ECO:0000256" key="1">
    <source>
        <dbReference type="ARBA" id="ARBA00004370"/>
    </source>
</evidence>
<sequence length="71" mass="8303">MNIWRGIRRFFGNLSSFLRETRAELKKVIWPSWSQVRVFTLAVVFMMIGVGVVLWGTDVVLTFLMNLIVKK</sequence>
<dbReference type="HAMAP" id="MF_00422">
    <property type="entry name" value="SecE"/>
    <property type="match status" value="1"/>
</dbReference>
<dbReference type="AlphaFoldDB" id="A0AAT9L9L2"/>
<feature type="transmembrane region" description="Helical" evidence="9">
    <location>
        <begin position="39"/>
        <end position="69"/>
    </location>
</feature>
<evidence type="ECO:0000313" key="10">
    <source>
        <dbReference type="EMBL" id="QUL97734.1"/>
    </source>
</evidence>
<dbReference type="PANTHER" id="PTHR33910">
    <property type="entry name" value="PROTEIN TRANSLOCASE SUBUNIT SECE"/>
    <property type="match status" value="1"/>
</dbReference>
<keyword evidence="6 9" id="KW-1133">Transmembrane helix</keyword>
<dbReference type="PRINTS" id="PR01650">
    <property type="entry name" value="SECETRNLCASE"/>
</dbReference>
<name>A0AAT9L9L2_9FIRM</name>
<evidence type="ECO:0000256" key="7">
    <source>
        <dbReference type="ARBA" id="ARBA00023010"/>
    </source>
</evidence>
<keyword evidence="7 9" id="KW-0811">Translocation</keyword>
<keyword evidence="4 9" id="KW-0812">Transmembrane</keyword>
<evidence type="ECO:0000256" key="3">
    <source>
        <dbReference type="ARBA" id="ARBA00022475"/>
    </source>
</evidence>
<dbReference type="GO" id="GO:0043952">
    <property type="term" value="P:protein transport by the Sec complex"/>
    <property type="evidence" value="ECO:0007669"/>
    <property type="project" value="UniProtKB-UniRule"/>
</dbReference>
<evidence type="ECO:0000256" key="8">
    <source>
        <dbReference type="ARBA" id="ARBA00023136"/>
    </source>
</evidence>
<proteinExistence type="inferred from homology"/>
<dbReference type="KEGG" id="fcz:IMF26_06320"/>
<dbReference type="Gene3D" id="1.20.5.1030">
    <property type="entry name" value="Preprotein translocase secy subunit"/>
    <property type="match status" value="1"/>
</dbReference>
<evidence type="ECO:0000256" key="9">
    <source>
        <dbReference type="HAMAP-Rule" id="MF_00422"/>
    </source>
</evidence>
<keyword evidence="5 9" id="KW-0653">Protein transport</keyword>
<keyword evidence="2 9" id="KW-0813">Transport</keyword>
<dbReference type="EMBL" id="CP062796">
    <property type="protein sequence ID" value="QUL97734.1"/>
    <property type="molecule type" value="Genomic_DNA"/>
</dbReference>
<reference evidence="10" key="1">
    <citation type="submission" date="2020-10" db="EMBL/GenBank/DDBJ databases">
        <authorList>
            <person name="Kadnikov V."/>
            <person name="Beletsky A.V."/>
            <person name="Mardanov A.V."/>
            <person name="Karnachuk O.V."/>
            <person name="Ravin N.V."/>
        </authorList>
    </citation>
    <scope>NUCLEOTIDE SEQUENCE</scope>
    <source>
        <strain evidence="10">Bu02</strain>
    </source>
</reference>
<dbReference type="GO" id="GO:0065002">
    <property type="term" value="P:intracellular protein transmembrane transport"/>
    <property type="evidence" value="ECO:0007669"/>
    <property type="project" value="UniProtKB-UniRule"/>
</dbReference>
<evidence type="ECO:0000256" key="2">
    <source>
        <dbReference type="ARBA" id="ARBA00022448"/>
    </source>
</evidence>
<dbReference type="GO" id="GO:0008320">
    <property type="term" value="F:protein transmembrane transporter activity"/>
    <property type="evidence" value="ECO:0007669"/>
    <property type="project" value="UniProtKB-UniRule"/>
</dbReference>
<dbReference type="InterPro" id="IPR005807">
    <property type="entry name" value="SecE_bac"/>
</dbReference>
<dbReference type="PANTHER" id="PTHR33910:SF1">
    <property type="entry name" value="PROTEIN TRANSLOCASE SUBUNIT SECE"/>
    <property type="match status" value="1"/>
</dbReference>
<protein>
    <recommendedName>
        <fullName evidence="9">Protein translocase subunit SecE</fullName>
    </recommendedName>
</protein>
<evidence type="ECO:0000256" key="6">
    <source>
        <dbReference type="ARBA" id="ARBA00022989"/>
    </source>
</evidence>
<accession>A0AAT9L9L2</accession>
<dbReference type="GO" id="GO:0005886">
    <property type="term" value="C:plasma membrane"/>
    <property type="evidence" value="ECO:0007669"/>
    <property type="project" value="UniProtKB-SubCell"/>
</dbReference>
<dbReference type="GO" id="GO:0009306">
    <property type="term" value="P:protein secretion"/>
    <property type="evidence" value="ECO:0007669"/>
    <property type="project" value="UniProtKB-UniRule"/>
</dbReference>
<keyword evidence="8 9" id="KW-0472">Membrane</keyword>
<organism evidence="10">
    <name type="scientific">Candidatus Fermentithermobacillus carboniphilus</name>
    <dbReference type="NCBI Taxonomy" id="3085328"/>
    <lineage>
        <taxon>Bacteria</taxon>
        <taxon>Bacillati</taxon>
        <taxon>Bacillota</taxon>
        <taxon>Candidatus Fermentithermobacillia</taxon>
        <taxon>Candidatus Fermentithermobacillales</taxon>
        <taxon>Candidatus Fermentithermobacillaceae</taxon>
        <taxon>Candidatus Fermentithermobacillus</taxon>
    </lineage>
</organism>
<evidence type="ECO:0000256" key="4">
    <source>
        <dbReference type="ARBA" id="ARBA00022692"/>
    </source>
</evidence>
<dbReference type="InterPro" id="IPR038379">
    <property type="entry name" value="SecE_sf"/>
</dbReference>
<reference evidence="10" key="2">
    <citation type="journal article" date="2023" name="Biology">
        <title>Prokaryotic Life Associated with Coal-Fire Gas Vents Revealed by Metagenomics.</title>
        <authorList>
            <person name="Kadnikov V.V."/>
            <person name="Mardanov A.V."/>
            <person name="Beletsky A.V."/>
            <person name="Karnachuk O.V."/>
            <person name="Ravin N.V."/>
        </authorList>
    </citation>
    <scope>NUCLEOTIDE SEQUENCE</scope>
    <source>
        <strain evidence="10">Bu02</strain>
    </source>
</reference>
<dbReference type="PROSITE" id="PS01067">
    <property type="entry name" value="SECE_SEC61G"/>
    <property type="match status" value="1"/>
</dbReference>
<evidence type="ECO:0000256" key="5">
    <source>
        <dbReference type="ARBA" id="ARBA00022927"/>
    </source>
</evidence>
<gene>
    <name evidence="9 10" type="primary">secE</name>
    <name evidence="10" type="ORF">IMF26_06320</name>
</gene>
<dbReference type="Pfam" id="PF00584">
    <property type="entry name" value="SecE"/>
    <property type="match status" value="1"/>
</dbReference>
<comment type="function">
    <text evidence="9">Essential subunit of the Sec protein translocation channel SecYEG. Clamps together the 2 halves of SecY. May contact the channel plug during translocation.</text>
</comment>
<comment type="subcellular location">
    <subcellularLocation>
        <location evidence="9">Cell membrane</location>
        <topology evidence="9">Single-pass membrane protein</topology>
    </subcellularLocation>
    <subcellularLocation>
        <location evidence="1">Membrane</location>
    </subcellularLocation>
</comment>
<comment type="similarity">
    <text evidence="9">Belongs to the SecE/SEC61-gamma family.</text>
</comment>
<dbReference type="NCBIfam" id="TIGR00964">
    <property type="entry name" value="secE_bact"/>
    <property type="match status" value="1"/>
</dbReference>
<dbReference type="InterPro" id="IPR001901">
    <property type="entry name" value="Translocase_SecE/Sec61-g"/>
</dbReference>